<dbReference type="NCBIfam" id="NF033510">
    <property type="entry name" value="Ca_tandemer"/>
    <property type="match status" value="8"/>
</dbReference>
<feature type="domain" description="Bacterial Ig-like" evidence="2">
    <location>
        <begin position="825"/>
        <end position="895"/>
    </location>
</feature>
<keyword evidence="4" id="KW-1185">Reference proteome</keyword>
<dbReference type="Proteomes" id="UP000319411">
    <property type="component" value="Chromosome"/>
</dbReference>
<feature type="domain" description="Bacterial Ig-like" evidence="2">
    <location>
        <begin position="44"/>
        <end position="117"/>
    </location>
</feature>
<feature type="domain" description="Bacterial Ig-like" evidence="2">
    <location>
        <begin position="1221"/>
        <end position="1287"/>
    </location>
</feature>
<evidence type="ECO:0000313" key="4">
    <source>
        <dbReference type="Proteomes" id="UP000319411"/>
    </source>
</evidence>
<dbReference type="RefSeq" id="WP_145889955.1">
    <property type="nucleotide sequence ID" value="NZ_CP032702.1"/>
</dbReference>
<dbReference type="KEGG" id="pdis:D8B20_16425"/>
<name>A0A518XH06_9GAMM</name>
<feature type="domain" description="Bacterial Ig-like" evidence="2">
    <location>
        <begin position="1022"/>
        <end position="1089"/>
    </location>
</feature>
<dbReference type="Pfam" id="PF19077">
    <property type="entry name" value="Big_13"/>
    <property type="match status" value="13"/>
</dbReference>
<feature type="domain" description="Bacterial Ig-like" evidence="2">
    <location>
        <begin position="1320"/>
        <end position="1391"/>
    </location>
</feature>
<gene>
    <name evidence="3" type="ORF">D8B20_16425</name>
</gene>
<dbReference type="OrthoDB" id="8481600at2"/>
<feature type="domain" description="Bacterial Ig-like" evidence="2">
    <location>
        <begin position="1121"/>
        <end position="1188"/>
    </location>
</feature>
<protein>
    <submittedName>
        <fullName evidence="3">Ig-like domain repeat protein</fullName>
    </submittedName>
</protein>
<evidence type="ECO:0000259" key="2">
    <source>
        <dbReference type="Pfam" id="PF19077"/>
    </source>
</evidence>
<feature type="region of interest" description="Disordered" evidence="1">
    <location>
        <begin position="634"/>
        <end position="658"/>
    </location>
</feature>
<feature type="domain" description="Bacterial Ig-like" evidence="2">
    <location>
        <begin position="923"/>
        <end position="990"/>
    </location>
</feature>
<dbReference type="Gene3D" id="2.60.40.10">
    <property type="entry name" value="Immunoglobulins"/>
    <property type="match status" value="3"/>
</dbReference>
<organism evidence="3 4">
    <name type="scientific">Candidatus Pantoea soli</name>
    <dbReference type="NCBI Taxonomy" id="3098669"/>
    <lineage>
        <taxon>Bacteria</taxon>
        <taxon>Pseudomonadati</taxon>
        <taxon>Pseudomonadota</taxon>
        <taxon>Gammaproteobacteria</taxon>
        <taxon>Enterobacterales</taxon>
        <taxon>Erwiniaceae</taxon>
        <taxon>Pantoea</taxon>
    </lineage>
</organism>
<dbReference type="EMBL" id="CP032702">
    <property type="protein sequence ID" value="QDY43366.1"/>
    <property type="molecule type" value="Genomic_DNA"/>
</dbReference>
<sequence>MPKYTHDIPATRAATFAETPGKETLTITAAYDDVGPQRIGVDHGGVTDDTKPQFMGQGKPGELVTLYDENNRVIGSERVSSEGFWVVELPQALPNGTHQITAKTESATSAAFAITIDPASEYALKITGVKAADNSGDYFGQGAVIPQLDLIIGGVSKPNEEVLIYDGETLIGRGYADHNGNFIITPDQPLTEGAHALTAKTASAAYGPFSFTIDLPAVTPETPLTLDSVYDNYGAEQGALKNGDTTDDKTLTLSGRGISGEQIYIFDNGSPLAFTFVQEDGTWHFTPQTALAAGEHRFTVQNEAEQVSNAFSVTITEQPVPPLMITSLYDDAGDKTGQVENGGSTDDRLPTLQGTGKPGAVIYIIDGRHNLGQATVENDGTWHFTPSAALDTGEHNLWVTYSLLQEPDEIFRVTIDATFKAPLMISNLLDDVGDTQGSVENGGSTDDKKPTLVGTGIPGAMVYVFDGVVYIGQTTVQNDGSWRFTPANPLMPGRHNLRVGYKLTGERSEIYEVIVTSSPEMPLIIDSASDNFGAEQGALHNGASTDDKTPTLQGKGEPGTRVYILDANHYLGSAIVQQDGSWHFTPAYTLEAGQHSFSAEDDLGRKSSLFTLTITEPPKAPLTLDSIYDNVGAEQGSLKNGDSTDDKTPTLQGRGEPGSRVYIADNGHYLGYTDVQQDGSWSFTPRWDLSPGEHTFTVWDDADRQAGEFKLILTGVPLSLDTLYDNAGPEQGVLKNGDSTDDRTPTLQGKGEPGSAVYLFDGQRYLGETRVNQDGSWSFTPRTELNTGSHQFTAQTAAGTTSEAVTITITQVPLLLESIYDNVGAEQGALKNGGSTDDKTPTLQGRGEPGSVIYIYDNGLYLGYARVYQTGHWSYTPGSELSPGQHSFTIKDTGGRESGAFAITLIGPEKAPLTLESIYDNVGAEQGALQNGASTDDKTPTLQGKGEPGSAVYVFDNGRYLGYTYVQQDGSWRFTPGYDLSAGEHSFTVQDDKGPAGDALTVTITEPPKAPLTLESIYDNVGAEQGALQNGASTDDKTPTLQGKGEPGSAVYVFDNGRYLGYTYVQQDGSWRFTPGYDLSAGEHSFTVQDDKGPAGDALTVTITEPPKAPLTLESIYDNVGAEQGALQNGASTDDKTPTLQGKGEPGSAVYVFDNGRYLGYTYVQQDGSWRFTPGYDLSAGEHSFTVQDDKGPAGDALTVTITEPPKAPLTLESIYDNVGAEQGSLQNGASTDDKTPTLQGRGEPGSAVYVFDNGRYLGYTYVQQDGSWRFTPGYDLSAGEHSFTVQDDKGPAGDALTVTITEPPKAPLTIDSAYDNVGAEQGSLQNGASTDDKTPTLQGRGEPGSAVYVFDNGRYLGGVYVEADGTWRYTAPGNLPAGEHRFTVSDTYSAAQGEAFVITITEPQPEPLVLEQVFDNAGRDQGVLISGASSDDTHPTLVGSGQPGAAVYIYDNGNYLGTTRVQSDGKWYYTPQSALALGEHTLTVSYAGNQQSIDFRLKVVDYVAEIELLGVRDNVGEQQGLLQSGATTDDRYAAFTGKAAPGKAVVLHMVDNEGDYRGIAVAFADENGNFSIKSDYPLPQGEHQYFLSTSLGGSDFISQVFTLTVESDDIVKPEISLAFTESDGIIDDNGTATDNRFSLHGNGEPLQTLKLYDGEKYLGSVTTSWTGGWSLNNLLLRNGEHHITVRDAYDNSSESYDLTVNGYLPPLNSLLLHADDLLLTDGVESETAQSAAQPVLALENADLQQHTQSGVNAATDALPLMEEAFAQHYSML</sequence>
<evidence type="ECO:0000313" key="3">
    <source>
        <dbReference type="EMBL" id="QDY43366.1"/>
    </source>
</evidence>
<proteinExistence type="predicted"/>
<feature type="domain" description="Bacterial Ig-like" evidence="2">
    <location>
        <begin position="632"/>
        <end position="698"/>
    </location>
</feature>
<feature type="domain" description="Bacterial Ig-like" evidence="2">
    <location>
        <begin position="1418"/>
        <end position="1497"/>
    </location>
</feature>
<dbReference type="Gene3D" id="3.30.420.430">
    <property type="match status" value="11"/>
</dbReference>
<accession>A0A518XH06</accession>
<dbReference type="InterPro" id="IPR044016">
    <property type="entry name" value="Big_13"/>
</dbReference>
<feature type="region of interest" description="Disordered" evidence="1">
    <location>
        <begin position="730"/>
        <end position="753"/>
    </location>
</feature>
<feature type="domain" description="Bacterial Ig-like" evidence="2">
    <location>
        <begin position="434"/>
        <end position="499"/>
    </location>
</feature>
<evidence type="ECO:0000256" key="1">
    <source>
        <dbReference type="SAM" id="MobiDB-lite"/>
    </source>
</evidence>
<feature type="domain" description="Bacterial Ig-like" evidence="2">
    <location>
        <begin position="728"/>
        <end position="809"/>
    </location>
</feature>
<feature type="domain" description="Bacterial Ig-like" evidence="2">
    <location>
        <begin position="534"/>
        <end position="612"/>
    </location>
</feature>
<feature type="domain" description="Bacterial Ig-like" evidence="2">
    <location>
        <begin position="331"/>
        <end position="401"/>
    </location>
</feature>
<feature type="region of interest" description="Disordered" evidence="1">
    <location>
        <begin position="535"/>
        <end position="557"/>
    </location>
</feature>
<feature type="region of interest" description="Disordered" evidence="1">
    <location>
        <begin position="1223"/>
        <end position="1244"/>
    </location>
</feature>
<feature type="region of interest" description="Disordered" evidence="1">
    <location>
        <begin position="1321"/>
        <end position="1343"/>
    </location>
</feature>
<reference evidence="3 4" key="1">
    <citation type="submission" date="2018-10" db="EMBL/GenBank/DDBJ databases">
        <title>Genome Sequencing of Pantoea dispersa DSM 32899.</title>
        <authorList>
            <person name="Nawrath M."/>
            <person name="Ottenheim C."/>
            <person name="Wilm A."/>
            <person name="Zimmermann W."/>
            <person name="Wu J.C."/>
        </authorList>
    </citation>
    <scope>NUCLEOTIDE SEQUENCE [LARGE SCALE GENOMIC DNA]</scope>
    <source>
        <strain evidence="3 4">DSM 32899</strain>
    </source>
</reference>
<dbReference type="InterPro" id="IPR013783">
    <property type="entry name" value="Ig-like_fold"/>
</dbReference>